<keyword evidence="5 6" id="KW-0560">Oxidoreductase</keyword>
<evidence type="ECO:0000313" key="10">
    <source>
        <dbReference type="EMBL" id="GGC92027.1"/>
    </source>
</evidence>
<dbReference type="Pfam" id="PF02771">
    <property type="entry name" value="Acyl-CoA_dh_N"/>
    <property type="match status" value="1"/>
</dbReference>
<dbReference type="RefSeq" id="WP_188612602.1">
    <property type="nucleotide sequence ID" value="NZ_BMGG01000012.1"/>
</dbReference>
<evidence type="ECO:0000256" key="1">
    <source>
        <dbReference type="ARBA" id="ARBA00001974"/>
    </source>
</evidence>
<dbReference type="AlphaFoldDB" id="A0A916UX16"/>
<dbReference type="Pfam" id="PF00441">
    <property type="entry name" value="Acyl-CoA_dh_1"/>
    <property type="match status" value="1"/>
</dbReference>
<dbReference type="InterPro" id="IPR050741">
    <property type="entry name" value="Acyl-CoA_dehydrogenase"/>
</dbReference>
<dbReference type="GO" id="GO:0050660">
    <property type="term" value="F:flavin adenine dinucleotide binding"/>
    <property type="evidence" value="ECO:0007669"/>
    <property type="project" value="InterPro"/>
</dbReference>
<dbReference type="GO" id="GO:0033539">
    <property type="term" value="P:fatty acid beta-oxidation using acyl-CoA dehydrogenase"/>
    <property type="evidence" value="ECO:0007669"/>
    <property type="project" value="TreeGrafter"/>
</dbReference>
<sequence>MDFNLPPELVAYLAELDRFIDAEIKPLEQQDDNIRFFDHRREHARTDWDNQGLPRHEWEELLAEAKRRADKAGHLRFCLPKEFGGKDGSNLWMAVIREHFATKGLGLHNDLQNEHSVVGNFPFIVMLRDFGTQAQKDEFIPGTLERTRRITFGLTEPHHGSDATHMETRAVRQSRDGKPGWLINGQKMWTTGMHVATHCALFARTSGNDGDGRGISCFLVPTSTPGVKVEEYLWTFNMPTDHPRVSFTDVWVPDEAQFGPPELGLALAQSFVHENRIRQAAGSLGAAVYCINESVKYARQRKPFGEALAVNQAIQFPLVELATQAEMLRLLIRKTAWEMDQMPHPEVEKVLSDKVSMCNYWGNRLCCEAADRAMQVHGGIGYSRHKPFEHIYRHHRRYRITEGSEEIQMRKVAGFLFGFMGPRRKEFTELERAAAE</sequence>
<dbReference type="EMBL" id="BMGG01000012">
    <property type="protein sequence ID" value="GGC92027.1"/>
    <property type="molecule type" value="Genomic_DNA"/>
</dbReference>
<dbReference type="PANTHER" id="PTHR48083:SF2">
    <property type="entry name" value="MEDIUM-CHAIN SPECIFIC ACYL-COA DEHYDROGENASE, MITOCHONDRIAL"/>
    <property type="match status" value="1"/>
</dbReference>
<dbReference type="Proteomes" id="UP000637002">
    <property type="component" value="Unassembled WGS sequence"/>
</dbReference>
<dbReference type="PANTHER" id="PTHR48083">
    <property type="entry name" value="MEDIUM-CHAIN SPECIFIC ACYL-COA DEHYDROGENASE, MITOCHONDRIAL-RELATED"/>
    <property type="match status" value="1"/>
</dbReference>
<comment type="cofactor">
    <cofactor evidence="1 6">
        <name>FAD</name>
        <dbReference type="ChEBI" id="CHEBI:57692"/>
    </cofactor>
</comment>
<proteinExistence type="inferred from homology"/>
<evidence type="ECO:0000256" key="5">
    <source>
        <dbReference type="ARBA" id="ARBA00023002"/>
    </source>
</evidence>
<feature type="domain" description="Acyl-CoA oxidase/dehydrogenase middle" evidence="8">
    <location>
        <begin position="152"/>
        <end position="249"/>
    </location>
</feature>
<dbReference type="InterPro" id="IPR037069">
    <property type="entry name" value="AcylCoA_DH/ox_N_sf"/>
</dbReference>
<dbReference type="FunFam" id="2.40.110.10:FF:000002">
    <property type="entry name" value="Acyl-CoA dehydrogenase fadE12"/>
    <property type="match status" value="1"/>
</dbReference>
<dbReference type="SUPFAM" id="SSF56645">
    <property type="entry name" value="Acyl-CoA dehydrogenase NM domain-like"/>
    <property type="match status" value="1"/>
</dbReference>
<dbReference type="InterPro" id="IPR006091">
    <property type="entry name" value="Acyl-CoA_Oxase/DH_mid-dom"/>
</dbReference>
<evidence type="ECO:0000256" key="2">
    <source>
        <dbReference type="ARBA" id="ARBA00009347"/>
    </source>
</evidence>
<protein>
    <submittedName>
        <fullName evidence="10">Acyl-CoA dehydrogenase</fullName>
    </submittedName>
</protein>
<organism evidence="10 11">
    <name type="scientific">Chelatococcus reniformis</name>
    <dbReference type="NCBI Taxonomy" id="1494448"/>
    <lineage>
        <taxon>Bacteria</taxon>
        <taxon>Pseudomonadati</taxon>
        <taxon>Pseudomonadota</taxon>
        <taxon>Alphaproteobacteria</taxon>
        <taxon>Hyphomicrobiales</taxon>
        <taxon>Chelatococcaceae</taxon>
        <taxon>Chelatococcus</taxon>
    </lineage>
</organism>
<reference evidence="10" key="1">
    <citation type="journal article" date="2014" name="Int. J. Syst. Evol. Microbiol.">
        <title>Complete genome sequence of Corynebacterium casei LMG S-19264T (=DSM 44701T), isolated from a smear-ripened cheese.</title>
        <authorList>
            <consortium name="US DOE Joint Genome Institute (JGI-PGF)"/>
            <person name="Walter F."/>
            <person name="Albersmeier A."/>
            <person name="Kalinowski J."/>
            <person name="Ruckert C."/>
        </authorList>
    </citation>
    <scope>NUCLEOTIDE SEQUENCE</scope>
    <source>
        <strain evidence="10">CGMCC 1.12919</strain>
    </source>
</reference>
<dbReference type="Gene3D" id="1.10.540.10">
    <property type="entry name" value="Acyl-CoA dehydrogenase/oxidase, N-terminal domain"/>
    <property type="match status" value="1"/>
</dbReference>
<comment type="similarity">
    <text evidence="2 6">Belongs to the acyl-CoA dehydrogenase family.</text>
</comment>
<dbReference type="Pfam" id="PF02770">
    <property type="entry name" value="Acyl-CoA_dh_M"/>
    <property type="match status" value="1"/>
</dbReference>
<name>A0A916UX16_9HYPH</name>
<dbReference type="Gene3D" id="2.40.110.10">
    <property type="entry name" value="Butyryl-CoA Dehydrogenase, subunit A, domain 2"/>
    <property type="match status" value="1"/>
</dbReference>
<dbReference type="FunFam" id="1.20.140.10:FF:000037">
    <property type="entry name" value="Similar to acyl-CoA dehydrogenase"/>
    <property type="match status" value="1"/>
</dbReference>
<evidence type="ECO:0000259" key="7">
    <source>
        <dbReference type="Pfam" id="PF00441"/>
    </source>
</evidence>
<dbReference type="InterPro" id="IPR009075">
    <property type="entry name" value="AcylCo_DH/oxidase_C"/>
</dbReference>
<feature type="domain" description="Acyl-CoA dehydrogenase/oxidase C-terminal" evidence="7">
    <location>
        <begin position="264"/>
        <end position="413"/>
    </location>
</feature>
<evidence type="ECO:0000256" key="6">
    <source>
        <dbReference type="RuleBase" id="RU362125"/>
    </source>
</evidence>
<dbReference type="InterPro" id="IPR013786">
    <property type="entry name" value="AcylCoA_DH/ox_N"/>
</dbReference>
<keyword evidence="11" id="KW-1185">Reference proteome</keyword>
<dbReference type="InterPro" id="IPR046373">
    <property type="entry name" value="Acyl-CoA_Oxase/DH_mid-dom_sf"/>
</dbReference>
<dbReference type="InterPro" id="IPR009100">
    <property type="entry name" value="AcylCoA_DH/oxidase_NM_dom_sf"/>
</dbReference>
<comment type="caution">
    <text evidence="10">The sequence shown here is derived from an EMBL/GenBank/DDBJ whole genome shotgun (WGS) entry which is preliminary data.</text>
</comment>
<evidence type="ECO:0000313" key="11">
    <source>
        <dbReference type="Proteomes" id="UP000637002"/>
    </source>
</evidence>
<gene>
    <name evidence="10" type="ORF">GCM10010994_57270</name>
</gene>
<feature type="domain" description="Acyl-CoA dehydrogenase/oxidase N-terminal" evidence="9">
    <location>
        <begin position="56"/>
        <end position="144"/>
    </location>
</feature>
<accession>A0A916UX16</accession>
<evidence type="ECO:0000256" key="3">
    <source>
        <dbReference type="ARBA" id="ARBA00022630"/>
    </source>
</evidence>
<dbReference type="Gene3D" id="1.20.140.10">
    <property type="entry name" value="Butyryl-CoA Dehydrogenase, subunit A, domain 3"/>
    <property type="match status" value="1"/>
</dbReference>
<evidence type="ECO:0000259" key="8">
    <source>
        <dbReference type="Pfam" id="PF02770"/>
    </source>
</evidence>
<evidence type="ECO:0000259" key="9">
    <source>
        <dbReference type="Pfam" id="PF02771"/>
    </source>
</evidence>
<dbReference type="CDD" id="cd00567">
    <property type="entry name" value="ACAD"/>
    <property type="match status" value="1"/>
</dbReference>
<keyword evidence="4 6" id="KW-0274">FAD</keyword>
<dbReference type="SUPFAM" id="SSF47203">
    <property type="entry name" value="Acyl-CoA dehydrogenase C-terminal domain-like"/>
    <property type="match status" value="1"/>
</dbReference>
<dbReference type="InterPro" id="IPR036250">
    <property type="entry name" value="AcylCo_DH-like_C"/>
</dbReference>
<dbReference type="GO" id="GO:0003995">
    <property type="term" value="F:acyl-CoA dehydrogenase activity"/>
    <property type="evidence" value="ECO:0007669"/>
    <property type="project" value="TreeGrafter"/>
</dbReference>
<dbReference type="GO" id="GO:0005737">
    <property type="term" value="C:cytoplasm"/>
    <property type="evidence" value="ECO:0007669"/>
    <property type="project" value="TreeGrafter"/>
</dbReference>
<keyword evidence="3 6" id="KW-0285">Flavoprotein</keyword>
<reference evidence="10" key="2">
    <citation type="submission" date="2020-09" db="EMBL/GenBank/DDBJ databases">
        <authorList>
            <person name="Sun Q."/>
            <person name="Zhou Y."/>
        </authorList>
    </citation>
    <scope>NUCLEOTIDE SEQUENCE</scope>
    <source>
        <strain evidence="10">CGMCC 1.12919</strain>
    </source>
</reference>
<evidence type="ECO:0000256" key="4">
    <source>
        <dbReference type="ARBA" id="ARBA00022827"/>
    </source>
</evidence>